<dbReference type="Gene3D" id="1.10.1040.10">
    <property type="entry name" value="N-(1-d-carboxylethyl)-l-norvaline Dehydrogenase, domain 2"/>
    <property type="match status" value="1"/>
</dbReference>
<evidence type="ECO:0000313" key="16">
    <source>
        <dbReference type="Proteomes" id="UP000292580"/>
    </source>
</evidence>
<evidence type="ECO:0000256" key="11">
    <source>
        <dbReference type="ARBA" id="ARBA00056765"/>
    </source>
</evidence>
<dbReference type="PANTHER" id="PTHR21708:SF26">
    <property type="entry name" value="2-DEHYDROPANTOATE 2-REDUCTASE"/>
    <property type="match status" value="1"/>
</dbReference>
<evidence type="ECO:0000256" key="3">
    <source>
        <dbReference type="ARBA" id="ARBA00013014"/>
    </source>
</evidence>
<evidence type="ECO:0000259" key="13">
    <source>
        <dbReference type="Pfam" id="PF02558"/>
    </source>
</evidence>
<evidence type="ECO:0000256" key="4">
    <source>
        <dbReference type="ARBA" id="ARBA00019465"/>
    </source>
</evidence>
<dbReference type="Gene3D" id="3.40.50.720">
    <property type="entry name" value="NAD(P)-binding Rossmann-like Domain"/>
    <property type="match status" value="1"/>
</dbReference>
<evidence type="ECO:0000256" key="6">
    <source>
        <dbReference type="ARBA" id="ARBA00022993"/>
    </source>
</evidence>
<keyword evidence="16" id="KW-1185">Reference proteome</keyword>
<evidence type="ECO:0000256" key="9">
    <source>
        <dbReference type="ARBA" id="ARBA00047506"/>
    </source>
</evidence>
<comment type="catalytic activity">
    <reaction evidence="10">
        <text>(R)-pantoate + NAD(+) = 2-dehydropantoate + NADH + H(+)</text>
        <dbReference type="Rhea" id="RHEA:61292"/>
        <dbReference type="ChEBI" id="CHEBI:11561"/>
        <dbReference type="ChEBI" id="CHEBI:15378"/>
        <dbReference type="ChEBI" id="CHEBI:15980"/>
        <dbReference type="ChEBI" id="CHEBI:57540"/>
        <dbReference type="ChEBI" id="CHEBI:57945"/>
    </reaction>
    <physiologicalReaction direction="right-to-left" evidence="10">
        <dbReference type="Rhea" id="RHEA:61294"/>
    </physiologicalReaction>
</comment>
<evidence type="ECO:0000256" key="7">
    <source>
        <dbReference type="ARBA" id="ARBA00023002"/>
    </source>
</evidence>
<keyword evidence="7 12" id="KW-0560">Oxidoreductase</keyword>
<accession>A0A483CTD3</accession>
<sequence length="310" mass="33179">MEDAQRPVVLILGAGAVGLALAGKLADVADVYAACRHRHASAIREGGLVMDGIWGDRTVGTLSCITGPAELSVDPDLVVVTAKGTDTESICREYAAVMGGRSVVTLQNGIGNEDRIARYTDRIIGGTVTTNFAVVGPGHVRVSSQSAPVVLGTWSGPADLLPPAIDLFERAGIPVAATADIRAEKWAKSLLNIAVNPLCALLSVQVGAAASPHLRGVIEGLIQETYAVMEAEGIRVRWRSADEYLDHLFGVQVPDFSTVYPSMYYDIQNRRRTEIDLLNGYVVALGERQGIPTPYNRCIAGLIRFREEGR</sequence>
<comment type="pathway">
    <text evidence="1 12">Cofactor biosynthesis; coenzyme A biosynthesis.</text>
</comment>
<dbReference type="SUPFAM" id="SSF51735">
    <property type="entry name" value="NAD(P)-binding Rossmann-fold domains"/>
    <property type="match status" value="1"/>
</dbReference>
<dbReference type="EC" id="1.1.1.169" evidence="3 12"/>
<dbReference type="FunFam" id="1.10.1040.10:FF:000017">
    <property type="entry name" value="2-dehydropantoate 2-reductase"/>
    <property type="match status" value="1"/>
</dbReference>
<dbReference type="UniPathway" id="UPA00241"/>
<dbReference type="GO" id="GO:0015937">
    <property type="term" value="P:coenzyme A biosynthetic process"/>
    <property type="evidence" value="ECO:0007669"/>
    <property type="project" value="UniProtKB-UniPathway"/>
</dbReference>
<comment type="function">
    <text evidence="11">Catalyzes the NAD(P)H-dependent reduction of ketopantoate into pantoic acid.</text>
</comment>
<dbReference type="GO" id="GO:0008677">
    <property type="term" value="F:2-dehydropantoate 2-reductase activity"/>
    <property type="evidence" value="ECO:0007669"/>
    <property type="project" value="UniProtKB-EC"/>
</dbReference>
<evidence type="ECO:0000256" key="2">
    <source>
        <dbReference type="ARBA" id="ARBA00007870"/>
    </source>
</evidence>
<evidence type="ECO:0000259" key="14">
    <source>
        <dbReference type="Pfam" id="PF08546"/>
    </source>
</evidence>
<dbReference type="GO" id="GO:0005737">
    <property type="term" value="C:cytoplasm"/>
    <property type="evidence" value="ECO:0007669"/>
    <property type="project" value="TreeGrafter"/>
</dbReference>
<name>A0A483CTD3_9EURY</name>
<dbReference type="OrthoDB" id="201845at2157"/>
<dbReference type="AlphaFoldDB" id="A0A483CTD3"/>
<feature type="domain" description="Ketopantoate reductase N-terminal" evidence="13">
    <location>
        <begin position="9"/>
        <end position="155"/>
    </location>
</feature>
<dbReference type="InterPro" id="IPR008927">
    <property type="entry name" value="6-PGluconate_DH-like_C_sf"/>
</dbReference>
<dbReference type="InterPro" id="IPR013328">
    <property type="entry name" value="6PGD_dom2"/>
</dbReference>
<dbReference type="InterPro" id="IPR003710">
    <property type="entry name" value="ApbA"/>
</dbReference>
<evidence type="ECO:0000256" key="5">
    <source>
        <dbReference type="ARBA" id="ARBA00022857"/>
    </source>
</evidence>
<dbReference type="SUPFAM" id="SSF48179">
    <property type="entry name" value="6-phosphogluconate dehydrogenase C-terminal domain-like"/>
    <property type="match status" value="1"/>
</dbReference>
<feature type="domain" description="Ketopantoate reductase C-terminal" evidence="14">
    <location>
        <begin position="180"/>
        <end position="306"/>
    </location>
</feature>
<evidence type="ECO:0000256" key="8">
    <source>
        <dbReference type="ARBA" id="ARBA00032024"/>
    </source>
</evidence>
<dbReference type="InterPro" id="IPR013752">
    <property type="entry name" value="KPA_reductase"/>
</dbReference>
<evidence type="ECO:0000256" key="10">
    <source>
        <dbReference type="ARBA" id="ARBA00048196"/>
    </source>
</evidence>
<proteinExistence type="inferred from homology"/>
<comment type="caution">
    <text evidence="15">The sequence shown here is derived from an EMBL/GenBank/DDBJ whole genome shotgun (WGS) entry which is preliminary data.</text>
</comment>
<dbReference type="NCBIfam" id="TIGR00745">
    <property type="entry name" value="apbA_panE"/>
    <property type="match status" value="1"/>
</dbReference>
<evidence type="ECO:0000256" key="12">
    <source>
        <dbReference type="RuleBase" id="RU362068"/>
    </source>
</evidence>
<dbReference type="RefSeq" id="WP_130647005.1">
    <property type="nucleotide sequence ID" value="NZ_PGCL01000003.1"/>
</dbReference>
<gene>
    <name evidence="15" type="ORF">CUJ86_07770</name>
</gene>
<comment type="similarity">
    <text evidence="2 12">Belongs to the ketopantoate reductase family.</text>
</comment>
<dbReference type="GO" id="GO:0015940">
    <property type="term" value="P:pantothenate biosynthetic process"/>
    <property type="evidence" value="ECO:0007669"/>
    <property type="project" value="InterPro"/>
</dbReference>
<organism evidence="15 16">
    <name type="scientific">Methanofollis fontis</name>
    <dbReference type="NCBI Taxonomy" id="2052832"/>
    <lineage>
        <taxon>Archaea</taxon>
        <taxon>Methanobacteriati</taxon>
        <taxon>Methanobacteriota</taxon>
        <taxon>Stenosarchaea group</taxon>
        <taxon>Methanomicrobia</taxon>
        <taxon>Methanomicrobiales</taxon>
        <taxon>Methanomicrobiaceae</taxon>
        <taxon>Methanofollis</taxon>
    </lineage>
</organism>
<protein>
    <recommendedName>
        <fullName evidence="4 12">2-dehydropantoate 2-reductase</fullName>
        <ecNumber evidence="3 12">1.1.1.169</ecNumber>
    </recommendedName>
    <alternativeName>
        <fullName evidence="8 12">Ketopantoate reductase</fullName>
    </alternativeName>
</protein>
<dbReference type="InterPro" id="IPR036291">
    <property type="entry name" value="NAD(P)-bd_dom_sf"/>
</dbReference>
<comment type="catalytic activity">
    <reaction evidence="9">
        <text>(R)-pantoate + NADP(+) = 2-dehydropantoate + NADPH + H(+)</text>
        <dbReference type="Rhea" id="RHEA:16233"/>
        <dbReference type="ChEBI" id="CHEBI:11561"/>
        <dbReference type="ChEBI" id="CHEBI:15378"/>
        <dbReference type="ChEBI" id="CHEBI:15980"/>
        <dbReference type="ChEBI" id="CHEBI:57783"/>
        <dbReference type="ChEBI" id="CHEBI:58349"/>
        <dbReference type="EC" id="1.1.1.169"/>
    </reaction>
    <physiologicalReaction direction="right-to-left" evidence="9">
        <dbReference type="Rhea" id="RHEA:16235"/>
    </physiologicalReaction>
</comment>
<evidence type="ECO:0000313" key="15">
    <source>
        <dbReference type="EMBL" id="TAJ43944.1"/>
    </source>
</evidence>
<reference evidence="15 16" key="1">
    <citation type="submission" date="2017-11" db="EMBL/GenBank/DDBJ databases">
        <title>Isolation and Characterization of Methanofollis Species from Methane Seep Offshore SW Taiwan.</title>
        <authorList>
            <person name="Teng N.-H."/>
            <person name="Lai M.-C."/>
            <person name="Chen S.-C."/>
        </authorList>
    </citation>
    <scope>NUCLEOTIDE SEQUENCE [LARGE SCALE GENOMIC DNA]</scope>
    <source>
        <strain evidence="15 16">FWC-SCC2</strain>
    </source>
</reference>
<keyword evidence="6 12" id="KW-0173">Coenzyme A biosynthesis</keyword>
<dbReference type="InterPro" id="IPR013332">
    <property type="entry name" value="KPR_N"/>
</dbReference>
<dbReference type="EMBL" id="PGCL01000003">
    <property type="protein sequence ID" value="TAJ43944.1"/>
    <property type="molecule type" value="Genomic_DNA"/>
</dbReference>
<keyword evidence="5 12" id="KW-0521">NADP</keyword>
<dbReference type="Proteomes" id="UP000292580">
    <property type="component" value="Unassembled WGS sequence"/>
</dbReference>
<dbReference type="PANTHER" id="PTHR21708">
    <property type="entry name" value="PROBABLE 2-DEHYDROPANTOATE 2-REDUCTASE"/>
    <property type="match status" value="1"/>
</dbReference>
<comment type="function">
    <text evidence="12">Catalyzes the NADPH-dependent reduction of ketopantoate into pantoic acid.</text>
</comment>
<dbReference type="Pfam" id="PF02558">
    <property type="entry name" value="ApbA"/>
    <property type="match status" value="1"/>
</dbReference>
<dbReference type="Pfam" id="PF08546">
    <property type="entry name" value="ApbA_C"/>
    <property type="match status" value="1"/>
</dbReference>
<evidence type="ECO:0000256" key="1">
    <source>
        <dbReference type="ARBA" id="ARBA00004724"/>
    </source>
</evidence>
<dbReference type="InterPro" id="IPR051402">
    <property type="entry name" value="KPR-Related"/>
</dbReference>